<keyword evidence="3" id="KW-1185">Reference proteome</keyword>
<name>A0A5B7FDJ0_PORTR</name>
<comment type="caution">
    <text evidence="2">The sequence shown here is derived from an EMBL/GenBank/DDBJ whole genome shotgun (WGS) entry which is preliminary data.</text>
</comment>
<evidence type="ECO:0000256" key="1">
    <source>
        <dbReference type="SAM" id="MobiDB-lite"/>
    </source>
</evidence>
<sequence>MTLPTLLRSNCASLQSTQTTGCAGRAHAHAHAQQDMWMCFDIQYIDFSRASDDSTDRFEWHNGTKSLYNVKFNSLPVRRQGNGSKVKKRKKENTQDDSTL</sequence>
<organism evidence="2 3">
    <name type="scientific">Portunus trituberculatus</name>
    <name type="common">Swimming crab</name>
    <name type="synonym">Neptunus trituberculatus</name>
    <dbReference type="NCBI Taxonomy" id="210409"/>
    <lineage>
        <taxon>Eukaryota</taxon>
        <taxon>Metazoa</taxon>
        <taxon>Ecdysozoa</taxon>
        <taxon>Arthropoda</taxon>
        <taxon>Crustacea</taxon>
        <taxon>Multicrustacea</taxon>
        <taxon>Malacostraca</taxon>
        <taxon>Eumalacostraca</taxon>
        <taxon>Eucarida</taxon>
        <taxon>Decapoda</taxon>
        <taxon>Pleocyemata</taxon>
        <taxon>Brachyura</taxon>
        <taxon>Eubrachyura</taxon>
        <taxon>Portunoidea</taxon>
        <taxon>Portunidae</taxon>
        <taxon>Portuninae</taxon>
        <taxon>Portunus</taxon>
    </lineage>
</organism>
<protein>
    <submittedName>
        <fullName evidence="2">Uncharacterized protein</fullName>
    </submittedName>
</protein>
<evidence type="ECO:0000313" key="3">
    <source>
        <dbReference type="Proteomes" id="UP000324222"/>
    </source>
</evidence>
<reference evidence="2 3" key="1">
    <citation type="submission" date="2019-05" db="EMBL/GenBank/DDBJ databases">
        <title>Another draft genome of Portunus trituberculatus and its Hox gene families provides insights of decapod evolution.</title>
        <authorList>
            <person name="Jeong J.-H."/>
            <person name="Song I."/>
            <person name="Kim S."/>
            <person name="Choi T."/>
            <person name="Kim D."/>
            <person name="Ryu S."/>
            <person name="Kim W."/>
        </authorList>
    </citation>
    <scope>NUCLEOTIDE SEQUENCE [LARGE SCALE GENOMIC DNA]</scope>
    <source>
        <tissue evidence="2">Muscle</tissue>
    </source>
</reference>
<feature type="region of interest" description="Disordered" evidence="1">
    <location>
        <begin position="76"/>
        <end position="100"/>
    </location>
</feature>
<dbReference type="Proteomes" id="UP000324222">
    <property type="component" value="Unassembled WGS sequence"/>
</dbReference>
<gene>
    <name evidence="2" type="ORF">E2C01_039396</name>
</gene>
<evidence type="ECO:0000313" key="2">
    <source>
        <dbReference type="EMBL" id="MPC45690.1"/>
    </source>
</evidence>
<accession>A0A5B7FDJ0</accession>
<dbReference type="EMBL" id="VSRR010006848">
    <property type="protein sequence ID" value="MPC45690.1"/>
    <property type="molecule type" value="Genomic_DNA"/>
</dbReference>
<proteinExistence type="predicted"/>
<dbReference type="AlphaFoldDB" id="A0A5B7FDJ0"/>